<proteinExistence type="predicted"/>
<dbReference type="Proteomes" id="UP000316429">
    <property type="component" value="Unassembled WGS sequence"/>
</dbReference>
<dbReference type="RefSeq" id="WP_140827672.1">
    <property type="nucleotide sequence ID" value="NZ_VFYP01000001.1"/>
</dbReference>
<name>A0A504UQT5_9HYPH</name>
<reference evidence="1 2" key="1">
    <citation type="submission" date="2019-06" db="EMBL/GenBank/DDBJ databases">
        <title>Rhizobium sp. CL12 isolated from roots of soybean.</title>
        <authorList>
            <person name="Wang C."/>
        </authorList>
    </citation>
    <scope>NUCLEOTIDE SEQUENCE [LARGE SCALE GENOMIC DNA]</scope>
    <source>
        <strain evidence="1 2">CL12</strain>
    </source>
</reference>
<dbReference type="AlphaFoldDB" id="A0A504UQT5"/>
<evidence type="ECO:0000313" key="2">
    <source>
        <dbReference type="Proteomes" id="UP000316429"/>
    </source>
</evidence>
<accession>A0A504UQT5</accession>
<sequence>MLRLLFVVVAGIAFGLTWSLAAEIGRLERRVQTVVLLDAMEDPIVGVARCRIDQWCKPIFDVGSSVEISVRLHWQDTRESGDLKIDCGDGCSFRSGRSRTSFQDQRMFDIFRGEEIGPETLLVLKPATRIGEVFLIIE</sequence>
<dbReference type="OrthoDB" id="8300241at2"/>
<evidence type="ECO:0000313" key="1">
    <source>
        <dbReference type="EMBL" id="TPP11176.1"/>
    </source>
</evidence>
<comment type="caution">
    <text evidence="1">The sequence shown here is derived from an EMBL/GenBank/DDBJ whole genome shotgun (WGS) entry which is preliminary data.</text>
</comment>
<protein>
    <submittedName>
        <fullName evidence="1">Uncharacterized protein</fullName>
    </submittedName>
</protein>
<organism evidence="1 2">
    <name type="scientific">Rhizobium glycinendophyticum</name>
    <dbReference type="NCBI Taxonomy" id="2589807"/>
    <lineage>
        <taxon>Bacteria</taxon>
        <taxon>Pseudomonadati</taxon>
        <taxon>Pseudomonadota</taxon>
        <taxon>Alphaproteobacteria</taxon>
        <taxon>Hyphomicrobiales</taxon>
        <taxon>Rhizobiaceae</taxon>
        <taxon>Rhizobium/Agrobacterium group</taxon>
        <taxon>Rhizobium</taxon>
    </lineage>
</organism>
<gene>
    <name evidence="1" type="ORF">FJQ55_10255</name>
</gene>
<dbReference type="EMBL" id="VFYP01000001">
    <property type="protein sequence ID" value="TPP11176.1"/>
    <property type="molecule type" value="Genomic_DNA"/>
</dbReference>
<keyword evidence="2" id="KW-1185">Reference proteome</keyword>